<reference evidence="2 3" key="1">
    <citation type="journal article" date="2019" name="Int. J. Syst. Evol. Microbiol.">
        <title>The Global Catalogue of Microorganisms (GCM) 10K type strain sequencing project: providing services to taxonomists for standard genome sequencing and annotation.</title>
        <authorList>
            <consortium name="The Broad Institute Genomics Platform"/>
            <consortium name="The Broad Institute Genome Sequencing Center for Infectious Disease"/>
            <person name="Wu L."/>
            <person name="Ma J."/>
        </authorList>
    </citation>
    <scope>NUCLEOTIDE SEQUENCE [LARGE SCALE GENOMIC DNA]</scope>
    <source>
        <strain evidence="2 3">JCM 3325</strain>
    </source>
</reference>
<dbReference type="PROSITE" id="PS50206">
    <property type="entry name" value="RHODANESE_3"/>
    <property type="match status" value="1"/>
</dbReference>
<protein>
    <recommendedName>
        <fullName evidence="1">Rhodanese domain-containing protein</fullName>
    </recommendedName>
</protein>
<dbReference type="SUPFAM" id="SSF52821">
    <property type="entry name" value="Rhodanese/Cell cycle control phosphatase"/>
    <property type="match status" value="1"/>
</dbReference>
<dbReference type="CDD" id="cd00158">
    <property type="entry name" value="RHOD"/>
    <property type="match status" value="1"/>
</dbReference>
<evidence type="ECO:0000259" key="1">
    <source>
        <dbReference type="PROSITE" id="PS50206"/>
    </source>
</evidence>
<dbReference type="Gene3D" id="3.40.250.10">
    <property type="entry name" value="Rhodanese-like domain"/>
    <property type="match status" value="1"/>
</dbReference>
<evidence type="ECO:0000313" key="3">
    <source>
        <dbReference type="Proteomes" id="UP001501231"/>
    </source>
</evidence>
<organism evidence="2 3">
    <name type="scientific">Actinomadura vinacea</name>
    <dbReference type="NCBI Taxonomy" id="115336"/>
    <lineage>
        <taxon>Bacteria</taxon>
        <taxon>Bacillati</taxon>
        <taxon>Actinomycetota</taxon>
        <taxon>Actinomycetes</taxon>
        <taxon>Streptosporangiales</taxon>
        <taxon>Thermomonosporaceae</taxon>
        <taxon>Actinomadura</taxon>
    </lineage>
</organism>
<dbReference type="SMART" id="SM00450">
    <property type="entry name" value="RHOD"/>
    <property type="match status" value="1"/>
</dbReference>
<dbReference type="Pfam" id="PF00581">
    <property type="entry name" value="Rhodanese"/>
    <property type="match status" value="1"/>
</dbReference>
<comment type="caution">
    <text evidence="2">The sequence shown here is derived from an EMBL/GenBank/DDBJ whole genome shotgun (WGS) entry which is preliminary data.</text>
</comment>
<gene>
    <name evidence="2" type="ORF">GCM10010191_74830</name>
</gene>
<name>A0ABN3K1G3_9ACTN</name>
<feature type="domain" description="Rhodanese" evidence="1">
    <location>
        <begin position="82"/>
        <end position="169"/>
    </location>
</feature>
<dbReference type="InterPro" id="IPR050229">
    <property type="entry name" value="GlpE_sulfurtransferase"/>
</dbReference>
<dbReference type="PANTHER" id="PTHR43031:SF1">
    <property type="entry name" value="PYRIDINE NUCLEOTIDE-DISULPHIDE OXIDOREDUCTASE"/>
    <property type="match status" value="1"/>
</dbReference>
<dbReference type="PANTHER" id="PTHR43031">
    <property type="entry name" value="FAD-DEPENDENT OXIDOREDUCTASE"/>
    <property type="match status" value="1"/>
</dbReference>
<sequence>MFFASGDPEGWTDVVAEGWSAGLLVACSEPQAASDRIMASPGVVKRSVRYRMRDSTQVGSARFHGGVMIFGDDVPAVDAKDVPQDAYLLDVREQEEWDAGHAPGAVHISMGRLSDRAGEVPRDQEVYVVCRSGQRSAQVTVALNQAGWLAKNVDGGMKRWVEAGRPIETDSGAPPYIA</sequence>
<dbReference type="Proteomes" id="UP001501231">
    <property type="component" value="Unassembled WGS sequence"/>
</dbReference>
<dbReference type="InterPro" id="IPR001763">
    <property type="entry name" value="Rhodanese-like_dom"/>
</dbReference>
<proteinExistence type="predicted"/>
<dbReference type="InterPro" id="IPR036873">
    <property type="entry name" value="Rhodanese-like_dom_sf"/>
</dbReference>
<accession>A0ABN3K1G3</accession>
<evidence type="ECO:0000313" key="2">
    <source>
        <dbReference type="EMBL" id="GAA2446759.1"/>
    </source>
</evidence>
<dbReference type="EMBL" id="BAAARW010000031">
    <property type="protein sequence ID" value="GAA2446759.1"/>
    <property type="molecule type" value="Genomic_DNA"/>
</dbReference>
<keyword evidence="3" id="KW-1185">Reference proteome</keyword>